<keyword evidence="2" id="KW-0479">Metal-binding</keyword>
<proteinExistence type="predicted"/>
<accession>A0A6P8CRN6</accession>
<dbReference type="PANTHER" id="PTHR31225:SF241">
    <property type="entry name" value="TERPENE SYNTHASE FAMILY, METAL-BINDING DOMAIN PROTEIN"/>
    <property type="match status" value="1"/>
</dbReference>
<dbReference type="GO" id="GO:0000287">
    <property type="term" value="F:magnesium ion binding"/>
    <property type="evidence" value="ECO:0007669"/>
    <property type="project" value="InterPro"/>
</dbReference>
<evidence type="ECO:0000259" key="6">
    <source>
        <dbReference type="Pfam" id="PF03936"/>
    </source>
</evidence>
<dbReference type="GO" id="GO:0016102">
    <property type="term" value="P:diterpenoid biosynthetic process"/>
    <property type="evidence" value="ECO:0007669"/>
    <property type="project" value="InterPro"/>
</dbReference>
<evidence type="ECO:0000256" key="1">
    <source>
        <dbReference type="ARBA" id="ARBA00001946"/>
    </source>
</evidence>
<gene>
    <name evidence="8" type="primary">LOC116200534</name>
</gene>
<dbReference type="InterPro" id="IPR001906">
    <property type="entry name" value="Terpene_synth_N"/>
</dbReference>
<dbReference type="Pfam" id="PF01397">
    <property type="entry name" value="Terpene_synth"/>
    <property type="match status" value="1"/>
</dbReference>
<evidence type="ECO:0000256" key="2">
    <source>
        <dbReference type="ARBA" id="ARBA00022723"/>
    </source>
</evidence>
<dbReference type="GeneID" id="116200534"/>
<dbReference type="SUPFAM" id="SSF48239">
    <property type="entry name" value="Terpenoid cyclases/Protein prenyltransferases"/>
    <property type="match status" value="1"/>
</dbReference>
<feature type="domain" description="Terpene synthase metal-binding" evidence="6">
    <location>
        <begin position="275"/>
        <end position="516"/>
    </location>
</feature>
<dbReference type="SUPFAM" id="SSF48576">
    <property type="entry name" value="Terpenoid synthases"/>
    <property type="match status" value="1"/>
</dbReference>
<comment type="cofactor">
    <cofactor evidence="1">
        <name>Mg(2+)</name>
        <dbReference type="ChEBI" id="CHEBI:18420"/>
    </cofactor>
</comment>
<dbReference type="Proteomes" id="UP000515151">
    <property type="component" value="Chromosome 3"/>
</dbReference>
<dbReference type="AlphaFoldDB" id="A0A6P8CRN6"/>
<dbReference type="OrthoDB" id="1877784at2759"/>
<dbReference type="GO" id="GO:0010333">
    <property type="term" value="F:terpene synthase activity"/>
    <property type="evidence" value="ECO:0007669"/>
    <property type="project" value="InterPro"/>
</dbReference>
<protein>
    <submittedName>
        <fullName evidence="8">(-)-germacrene D synthase-like</fullName>
    </submittedName>
</protein>
<dbReference type="PANTHER" id="PTHR31225">
    <property type="entry name" value="OS04G0344100 PROTEIN-RELATED"/>
    <property type="match status" value="1"/>
</dbReference>
<evidence type="ECO:0000256" key="4">
    <source>
        <dbReference type="ARBA" id="ARBA00023239"/>
    </source>
</evidence>
<dbReference type="SFLD" id="SFLDG01019">
    <property type="entry name" value="Terpene_Cyclase_Like_1_C_Termi"/>
    <property type="match status" value="1"/>
</dbReference>
<dbReference type="Gene3D" id="1.10.600.10">
    <property type="entry name" value="Farnesyl Diphosphate Synthase"/>
    <property type="match status" value="1"/>
</dbReference>
<feature type="domain" description="Terpene synthase N-terminal" evidence="5">
    <location>
        <begin position="31"/>
        <end position="218"/>
    </location>
</feature>
<dbReference type="InterPro" id="IPR005630">
    <property type="entry name" value="Terpene_synthase_metal-bd"/>
</dbReference>
<dbReference type="InterPro" id="IPR036965">
    <property type="entry name" value="Terpene_synth_N_sf"/>
</dbReference>
<dbReference type="InterPro" id="IPR034741">
    <property type="entry name" value="Terpene_cyclase-like_1_C"/>
</dbReference>
<reference evidence="8" key="2">
    <citation type="submission" date="2025-08" db="UniProtKB">
        <authorList>
            <consortium name="RefSeq"/>
        </authorList>
    </citation>
    <scope>IDENTIFICATION</scope>
    <source>
        <tissue evidence="8">Leaf</tissue>
    </source>
</reference>
<dbReference type="CDD" id="cd00684">
    <property type="entry name" value="Terpene_cyclase_plant_C1"/>
    <property type="match status" value="1"/>
</dbReference>
<dbReference type="FunFam" id="1.50.10.130:FF:000001">
    <property type="entry name" value="Isoprene synthase, chloroplastic"/>
    <property type="match status" value="1"/>
</dbReference>
<dbReference type="RefSeq" id="XP_031387237.1">
    <property type="nucleotide sequence ID" value="XM_031531377.1"/>
</dbReference>
<dbReference type="InterPro" id="IPR008930">
    <property type="entry name" value="Terpenoid_cyclase/PrenylTrfase"/>
</dbReference>
<dbReference type="InterPro" id="IPR044814">
    <property type="entry name" value="Terpene_cyclase_plant_C1"/>
</dbReference>
<dbReference type="Pfam" id="PF03936">
    <property type="entry name" value="Terpene_synth_C"/>
    <property type="match status" value="1"/>
</dbReference>
<dbReference type="SFLD" id="SFLDS00005">
    <property type="entry name" value="Isoprenoid_Synthase_Type_I"/>
    <property type="match status" value="1"/>
</dbReference>
<evidence type="ECO:0000313" key="8">
    <source>
        <dbReference type="RefSeq" id="XP_031387237.1"/>
    </source>
</evidence>
<keyword evidence="4" id="KW-0456">Lyase</keyword>
<dbReference type="Gene3D" id="1.50.10.130">
    <property type="entry name" value="Terpene synthase, N-terminal domain"/>
    <property type="match status" value="1"/>
</dbReference>
<dbReference type="InterPro" id="IPR008949">
    <property type="entry name" value="Isoprenoid_synthase_dom_sf"/>
</dbReference>
<organism evidence="7 8">
    <name type="scientific">Punica granatum</name>
    <name type="common">Pomegranate</name>
    <dbReference type="NCBI Taxonomy" id="22663"/>
    <lineage>
        <taxon>Eukaryota</taxon>
        <taxon>Viridiplantae</taxon>
        <taxon>Streptophyta</taxon>
        <taxon>Embryophyta</taxon>
        <taxon>Tracheophyta</taxon>
        <taxon>Spermatophyta</taxon>
        <taxon>Magnoliopsida</taxon>
        <taxon>eudicotyledons</taxon>
        <taxon>Gunneridae</taxon>
        <taxon>Pentapetalae</taxon>
        <taxon>rosids</taxon>
        <taxon>malvids</taxon>
        <taxon>Myrtales</taxon>
        <taxon>Lythraceae</taxon>
        <taxon>Punica</taxon>
    </lineage>
</organism>
<evidence type="ECO:0000313" key="7">
    <source>
        <dbReference type="Proteomes" id="UP000515151"/>
    </source>
</evidence>
<sequence>MAAQLPVSSALNSVHAGHAERRSANFLPSTWGDHFLNHASDQMTNQNHVEQQFEKLKVEVKRMLDVDSGLVEKLVLIDQIQRLGIAYLFEREIEEALGQIRRVYFECRAKDYGDHELYTTALLFRLLRQQGYRISCEVFDKFKDTSRGGFKESIVTDRRGLLCLYEASHLRVHGEDVLEEALAFTRTHLERFIEEYSDVDDARNRNESLLAAQVGHALRQCLRKGLTRLEARHYISVYEQEDSHIEVLLTLAKLDFNLLQKLHQKELNDILRWWKELDVGRKLPFVRDRAVECYFWILGVYFEPQYSRARDILTKVILLTSIMDDIYDAYGTPEELKLLTDSIERWDRGVIGQLPEYMQVFYNALLDVFDEIEEKLTDEEGKSYRLFYAKEAIKMQARAYFDESKWLNQPQIPTMEDYMSVALITSGYIMLTTISFLGMGDIATKRAFEWSLSNPNKFIRASTIIGRLTDDIVTHKFEQERGHVASAVECFMKQHCVTEKQAKEVLWKEVDDAWKDINEGCLHPHLVPEPLLTRVLNLSRAIDVVYKGNKDRYTHPDLELKQFVASLLVDPIPL</sequence>
<reference evidence="7" key="1">
    <citation type="journal article" date="2020" name="Plant Biotechnol. J.">
        <title>The pomegranate (Punica granatum L.) draft genome dissects genetic divergence between soft- and hard-seeded cultivars.</title>
        <authorList>
            <person name="Luo X."/>
            <person name="Li H."/>
            <person name="Wu Z."/>
            <person name="Yao W."/>
            <person name="Zhao P."/>
            <person name="Cao D."/>
            <person name="Yu H."/>
            <person name="Li K."/>
            <person name="Poudel K."/>
            <person name="Zhao D."/>
            <person name="Zhang F."/>
            <person name="Xia X."/>
            <person name="Chen L."/>
            <person name="Wang Q."/>
            <person name="Jing D."/>
            <person name="Cao S."/>
        </authorList>
    </citation>
    <scope>NUCLEOTIDE SEQUENCE [LARGE SCALE GENOMIC DNA]</scope>
    <source>
        <strain evidence="7">cv. Tunisia</strain>
    </source>
</reference>
<name>A0A6P8CRN6_PUNGR</name>
<dbReference type="InterPro" id="IPR050148">
    <property type="entry name" value="Terpene_synthase-like"/>
</dbReference>
<evidence type="ECO:0000256" key="3">
    <source>
        <dbReference type="ARBA" id="ARBA00022842"/>
    </source>
</evidence>
<dbReference type="FunFam" id="1.10.600.10:FF:000007">
    <property type="entry name" value="Isoprene synthase, chloroplastic"/>
    <property type="match status" value="1"/>
</dbReference>
<keyword evidence="7" id="KW-1185">Reference proteome</keyword>
<evidence type="ECO:0000259" key="5">
    <source>
        <dbReference type="Pfam" id="PF01397"/>
    </source>
</evidence>
<keyword evidence="3" id="KW-0460">Magnesium</keyword>